<evidence type="ECO:0000256" key="4">
    <source>
        <dbReference type="ARBA" id="ARBA00022553"/>
    </source>
</evidence>
<dbReference type="Gene3D" id="3.30.565.10">
    <property type="entry name" value="Histidine kinase-like ATPase, C-terminal domain"/>
    <property type="match status" value="1"/>
</dbReference>
<keyword evidence="9" id="KW-0067">ATP-binding</keyword>
<reference evidence="16 17" key="1">
    <citation type="submission" date="2012-09" db="EMBL/GenBank/DDBJ databases">
        <title>Genome Sequence of alkane-degrading Bacterium Alcanivorax sp. 6-D-6.</title>
        <authorList>
            <person name="Lai Q."/>
            <person name="Shao Z."/>
        </authorList>
    </citation>
    <scope>NUCLEOTIDE SEQUENCE [LARGE SCALE GENOMIC DNA]</scope>
    <source>
        <strain evidence="16 17">6-D-6</strain>
    </source>
</reference>
<organism evidence="16 17">
    <name type="scientific">Alcanivorax xiamenensis</name>
    <dbReference type="NCBI Taxonomy" id="1177156"/>
    <lineage>
        <taxon>Bacteria</taxon>
        <taxon>Pseudomonadati</taxon>
        <taxon>Pseudomonadota</taxon>
        <taxon>Gammaproteobacteria</taxon>
        <taxon>Oceanospirillales</taxon>
        <taxon>Alcanivoracaceae</taxon>
        <taxon>Alcanivorax</taxon>
    </lineage>
</organism>
<dbReference type="SUPFAM" id="SSF47384">
    <property type="entry name" value="Homodimeric domain of signal transducing histidine kinase"/>
    <property type="match status" value="1"/>
</dbReference>
<keyword evidence="17" id="KW-1185">Reference proteome</keyword>
<evidence type="ECO:0000313" key="16">
    <source>
        <dbReference type="EMBL" id="KAF0804273.1"/>
    </source>
</evidence>
<keyword evidence="4" id="KW-0597">Phosphoprotein</keyword>
<keyword evidence="6 13" id="KW-0812">Transmembrane</keyword>
<dbReference type="InterPro" id="IPR003594">
    <property type="entry name" value="HATPase_dom"/>
</dbReference>
<evidence type="ECO:0000256" key="5">
    <source>
        <dbReference type="ARBA" id="ARBA00022679"/>
    </source>
</evidence>
<dbReference type="InterPro" id="IPR003660">
    <property type="entry name" value="HAMP_dom"/>
</dbReference>
<evidence type="ECO:0000256" key="12">
    <source>
        <dbReference type="ARBA" id="ARBA00023136"/>
    </source>
</evidence>
<dbReference type="GO" id="GO:0016301">
    <property type="term" value="F:kinase activity"/>
    <property type="evidence" value="ECO:0007669"/>
    <property type="project" value="UniProtKB-KW"/>
</dbReference>
<dbReference type="InterPro" id="IPR036890">
    <property type="entry name" value="HATPase_C_sf"/>
</dbReference>
<evidence type="ECO:0000313" key="17">
    <source>
        <dbReference type="Proteomes" id="UP000771797"/>
    </source>
</evidence>
<evidence type="ECO:0000256" key="11">
    <source>
        <dbReference type="ARBA" id="ARBA00023012"/>
    </source>
</evidence>
<evidence type="ECO:0000256" key="8">
    <source>
        <dbReference type="ARBA" id="ARBA00022777"/>
    </source>
</evidence>
<dbReference type="InterPro" id="IPR005467">
    <property type="entry name" value="His_kinase_dom"/>
</dbReference>
<dbReference type="InterPro" id="IPR058619">
    <property type="entry name" value="PhoQ/CarS-like_HATPase"/>
</dbReference>
<evidence type="ECO:0000256" key="3">
    <source>
        <dbReference type="ARBA" id="ARBA00012438"/>
    </source>
</evidence>
<evidence type="ECO:0000256" key="10">
    <source>
        <dbReference type="ARBA" id="ARBA00022989"/>
    </source>
</evidence>
<accession>A0ABQ6Y509</accession>
<name>A0ABQ6Y509_9GAMM</name>
<evidence type="ECO:0000259" key="14">
    <source>
        <dbReference type="PROSITE" id="PS50109"/>
    </source>
</evidence>
<comment type="subcellular location">
    <subcellularLocation>
        <location evidence="2">Membrane</location>
    </subcellularLocation>
</comment>
<dbReference type="InterPro" id="IPR003661">
    <property type="entry name" value="HisK_dim/P_dom"/>
</dbReference>
<dbReference type="Pfam" id="PF02518">
    <property type="entry name" value="HATPase_c"/>
    <property type="match status" value="1"/>
</dbReference>
<evidence type="ECO:0000256" key="2">
    <source>
        <dbReference type="ARBA" id="ARBA00004370"/>
    </source>
</evidence>
<dbReference type="CDD" id="cd16954">
    <property type="entry name" value="HATPase_PhoQ-like"/>
    <property type="match status" value="1"/>
</dbReference>
<dbReference type="Pfam" id="PF00512">
    <property type="entry name" value="HisKA"/>
    <property type="match status" value="1"/>
</dbReference>
<evidence type="ECO:0000256" key="13">
    <source>
        <dbReference type="SAM" id="Phobius"/>
    </source>
</evidence>
<dbReference type="PRINTS" id="PR00344">
    <property type="entry name" value="BCTRLSENSOR"/>
</dbReference>
<protein>
    <recommendedName>
        <fullName evidence="3">histidine kinase</fullName>
        <ecNumber evidence="3">2.7.13.3</ecNumber>
    </recommendedName>
</protein>
<dbReference type="PROSITE" id="PS50109">
    <property type="entry name" value="HIS_KIN"/>
    <property type="match status" value="1"/>
</dbReference>
<dbReference type="Gene3D" id="1.10.287.130">
    <property type="match status" value="1"/>
</dbReference>
<evidence type="ECO:0000256" key="6">
    <source>
        <dbReference type="ARBA" id="ARBA00022692"/>
    </source>
</evidence>
<evidence type="ECO:0000256" key="9">
    <source>
        <dbReference type="ARBA" id="ARBA00022840"/>
    </source>
</evidence>
<gene>
    <name evidence="16" type="ORF">A6D6_03195</name>
</gene>
<dbReference type="SMART" id="SM00388">
    <property type="entry name" value="HisKA"/>
    <property type="match status" value="1"/>
</dbReference>
<dbReference type="InterPro" id="IPR004358">
    <property type="entry name" value="Sig_transdc_His_kin-like_C"/>
</dbReference>
<dbReference type="InterPro" id="IPR036097">
    <property type="entry name" value="HisK_dim/P_sf"/>
</dbReference>
<comment type="caution">
    <text evidence="16">The sequence shown here is derived from an EMBL/GenBank/DDBJ whole genome shotgun (WGS) entry which is preliminary data.</text>
</comment>
<keyword evidence="7" id="KW-0547">Nucleotide-binding</keyword>
<feature type="domain" description="Histidine kinase" evidence="14">
    <location>
        <begin position="248"/>
        <end position="450"/>
    </location>
</feature>
<keyword evidence="11" id="KW-0902">Two-component regulatory system</keyword>
<evidence type="ECO:0000259" key="15">
    <source>
        <dbReference type="PROSITE" id="PS50885"/>
    </source>
</evidence>
<comment type="catalytic activity">
    <reaction evidence="1">
        <text>ATP + protein L-histidine = ADP + protein N-phospho-L-histidine.</text>
        <dbReference type="EC" id="2.7.13.3"/>
    </reaction>
</comment>
<dbReference type="CDD" id="cd00082">
    <property type="entry name" value="HisKA"/>
    <property type="match status" value="1"/>
</dbReference>
<keyword evidence="5" id="KW-0808">Transferase</keyword>
<feature type="transmembrane region" description="Helical" evidence="13">
    <location>
        <begin position="169"/>
        <end position="192"/>
    </location>
</feature>
<keyword evidence="8 16" id="KW-0418">Kinase</keyword>
<dbReference type="EMBL" id="AQPF01000034">
    <property type="protein sequence ID" value="KAF0804273.1"/>
    <property type="molecule type" value="Genomic_DNA"/>
</dbReference>
<evidence type="ECO:0000256" key="7">
    <source>
        <dbReference type="ARBA" id="ARBA00022741"/>
    </source>
</evidence>
<sequence length="450" mass="51130">MPVKRSLRLRLMLGAATLAVLFIIALQQALQQAFSLALEDTIEQRLAADVSTLISAARVEDGRLHMPDHLPDEEFSLLDNKLFGYIYDRDGHLLWRSASTHDLNIDYLPRYDGDKNRELHRIRDANGVRLFVYDMEIDLLRGENAAYSIVTVQPSRDYDAMLSGLRKQLYVWLGGGLLVLLLLLWLGLTWGLRTLRGMKEELDQVESGERERLSEDHPRELLRLTRSLNRLLDGERLQRERYRDSLADLAHGLKTPLSLLQAVGETLSSRRENHEQVEIMGDQIERMNQQIGFQLQRASLRRSGLIRHQVALAPLLDTLETALDKVHHGKRVTLERAVPEHFMVPLEQGALLEVLGNLLENAYRLCLSRVRVSARRLSDGDILVVEDDGPGIAGDQRERILRRGERLDTRHPGQGLGLAVVKDILDSYSATLTLDDSPLGGARFMLFFPR</sequence>
<evidence type="ECO:0000256" key="1">
    <source>
        <dbReference type="ARBA" id="ARBA00000085"/>
    </source>
</evidence>
<dbReference type="Proteomes" id="UP000771797">
    <property type="component" value="Unassembled WGS sequence"/>
</dbReference>
<proteinExistence type="predicted"/>
<dbReference type="SMART" id="SM00387">
    <property type="entry name" value="HATPase_c"/>
    <property type="match status" value="1"/>
</dbReference>
<feature type="domain" description="HAMP" evidence="15">
    <location>
        <begin position="189"/>
        <end position="240"/>
    </location>
</feature>
<dbReference type="PROSITE" id="PS50885">
    <property type="entry name" value="HAMP"/>
    <property type="match status" value="1"/>
</dbReference>
<dbReference type="InterPro" id="IPR050428">
    <property type="entry name" value="TCS_sensor_his_kinase"/>
</dbReference>
<dbReference type="PANTHER" id="PTHR45436:SF4">
    <property type="entry name" value="SENSOR PROTEIN PHOQ"/>
    <property type="match status" value="1"/>
</dbReference>
<keyword evidence="10 13" id="KW-1133">Transmembrane helix</keyword>
<dbReference type="SUPFAM" id="SSF55874">
    <property type="entry name" value="ATPase domain of HSP90 chaperone/DNA topoisomerase II/histidine kinase"/>
    <property type="match status" value="1"/>
</dbReference>
<dbReference type="PANTHER" id="PTHR45436">
    <property type="entry name" value="SENSOR HISTIDINE KINASE YKOH"/>
    <property type="match status" value="1"/>
</dbReference>
<keyword evidence="12 13" id="KW-0472">Membrane</keyword>
<dbReference type="EC" id="2.7.13.3" evidence="3"/>